<evidence type="ECO:0000259" key="7">
    <source>
        <dbReference type="Pfam" id="PF00884"/>
    </source>
</evidence>
<dbReference type="CDD" id="cd16030">
    <property type="entry name" value="iduronate-2-sulfatase"/>
    <property type="match status" value="1"/>
</dbReference>
<dbReference type="InterPro" id="IPR035874">
    <property type="entry name" value="IDS"/>
</dbReference>
<accession>A0A2T7PLV0</accession>
<evidence type="ECO:0000313" key="8">
    <source>
        <dbReference type="EMBL" id="PVD34398.1"/>
    </source>
</evidence>
<keyword evidence="3" id="KW-0479">Metal-binding</keyword>
<sequence>MVPLAAAATPNVLFIVVDDLRPTLGCYGDPIAATPNIDSLARKSVVFDRAYVQQALGGPSRTSFLTGRRPDTTRVYDNNVYWRHHSGNYTTLPQHFKENGYLTQSFGSVFQQGKASNWTDDFPYSWSAPPYHPSSEVYTRAKVRPERRRVLGVNVICPVNVSEVPGGTLPDIQVTDFAIEFLRNRSAHREQPFFLGVGFQKPGIPFMYPREYLDLLPIVAWNPWTDIRDFDDVKALNVSFPFGALPPDFQLKLRQSYYASTSYVDALVGRLLEALDNNGFAGSTTIIFIGDNGVSLGEHQEWSKYSNYEVSVKVPLMVYVPEVTSRVTVAGSNFPFLDALANIQDYAPRRSRNLARSNLSSFHHS</sequence>
<dbReference type="Proteomes" id="UP000245119">
    <property type="component" value="Linkage Group LG3"/>
</dbReference>
<dbReference type="Gene3D" id="3.40.720.10">
    <property type="entry name" value="Alkaline Phosphatase, subunit A"/>
    <property type="match status" value="1"/>
</dbReference>
<evidence type="ECO:0000313" key="9">
    <source>
        <dbReference type="Proteomes" id="UP000245119"/>
    </source>
</evidence>
<dbReference type="GO" id="GO:0046872">
    <property type="term" value="F:metal ion binding"/>
    <property type="evidence" value="ECO:0007669"/>
    <property type="project" value="UniProtKB-KW"/>
</dbReference>
<dbReference type="PANTHER" id="PTHR45953:SF1">
    <property type="entry name" value="IDURONATE 2-SULFATASE"/>
    <property type="match status" value="1"/>
</dbReference>
<evidence type="ECO:0000256" key="1">
    <source>
        <dbReference type="ARBA" id="ARBA00001913"/>
    </source>
</evidence>
<reference evidence="8 9" key="1">
    <citation type="submission" date="2018-04" db="EMBL/GenBank/DDBJ databases">
        <title>The genome of golden apple snail Pomacea canaliculata provides insight into stress tolerance and invasive adaptation.</title>
        <authorList>
            <person name="Liu C."/>
            <person name="Liu B."/>
            <person name="Ren Y."/>
            <person name="Zhang Y."/>
            <person name="Wang H."/>
            <person name="Li S."/>
            <person name="Jiang F."/>
            <person name="Yin L."/>
            <person name="Zhang G."/>
            <person name="Qian W."/>
            <person name="Fan W."/>
        </authorList>
    </citation>
    <scope>NUCLEOTIDE SEQUENCE [LARGE SCALE GENOMIC DNA]</scope>
    <source>
        <strain evidence="8">SZHN2017</strain>
        <tissue evidence="8">Muscle</tissue>
    </source>
</reference>
<dbReference type="GO" id="GO:0004423">
    <property type="term" value="F:iduronate-2-sulfatase activity"/>
    <property type="evidence" value="ECO:0007669"/>
    <property type="project" value="InterPro"/>
</dbReference>
<proteinExistence type="inferred from homology"/>
<keyword evidence="4" id="KW-0732">Signal</keyword>
<comment type="similarity">
    <text evidence="2">Belongs to the sulfatase family.</text>
</comment>
<dbReference type="InterPro" id="IPR000917">
    <property type="entry name" value="Sulfatase_N"/>
</dbReference>
<comment type="cofactor">
    <cofactor evidence="1">
        <name>Ca(2+)</name>
        <dbReference type="ChEBI" id="CHEBI:29108"/>
    </cofactor>
</comment>
<dbReference type="SUPFAM" id="SSF53649">
    <property type="entry name" value="Alkaline phosphatase-like"/>
    <property type="match status" value="1"/>
</dbReference>
<keyword evidence="6" id="KW-0106">Calcium</keyword>
<name>A0A2T7PLV0_POMCA</name>
<evidence type="ECO:0000256" key="4">
    <source>
        <dbReference type="ARBA" id="ARBA00022729"/>
    </source>
</evidence>
<protein>
    <recommendedName>
        <fullName evidence="7">Sulfatase N-terminal domain-containing protein</fullName>
    </recommendedName>
</protein>
<dbReference type="Pfam" id="PF00884">
    <property type="entry name" value="Sulfatase"/>
    <property type="match status" value="1"/>
</dbReference>
<comment type="caution">
    <text evidence="8">The sequence shown here is derived from an EMBL/GenBank/DDBJ whole genome shotgun (WGS) entry which is preliminary data.</text>
</comment>
<evidence type="ECO:0000256" key="3">
    <source>
        <dbReference type="ARBA" id="ARBA00022723"/>
    </source>
</evidence>
<keyword evidence="9" id="KW-1185">Reference proteome</keyword>
<feature type="domain" description="Sulfatase N-terminal" evidence="7">
    <location>
        <begin position="10"/>
        <end position="326"/>
    </location>
</feature>
<organism evidence="8 9">
    <name type="scientific">Pomacea canaliculata</name>
    <name type="common">Golden apple snail</name>
    <dbReference type="NCBI Taxonomy" id="400727"/>
    <lineage>
        <taxon>Eukaryota</taxon>
        <taxon>Metazoa</taxon>
        <taxon>Spiralia</taxon>
        <taxon>Lophotrochozoa</taxon>
        <taxon>Mollusca</taxon>
        <taxon>Gastropoda</taxon>
        <taxon>Caenogastropoda</taxon>
        <taxon>Architaenioglossa</taxon>
        <taxon>Ampullarioidea</taxon>
        <taxon>Ampullariidae</taxon>
        <taxon>Pomacea</taxon>
    </lineage>
</organism>
<evidence type="ECO:0000256" key="6">
    <source>
        <dbReference type="ARBA" id="ARBA00022837"/>
    </source>
</evidence>
<dbReference type="GO" id="GO:0005737">
    <property type="term" value="C:cytoplasm"/>
    <property type="evidence" value="ECO:0007669"/>
    <property type="project" value="TreeGrafter"/>
</dbReference>
<dbReference type="OrthoDB" id="96314at2759"/>
<dbReference type="EMBL" id="PZQS01000003">
    <property type="protein sequence ID" value="PVD34398.1"/>
    <property type="molecule type" value="Genomic_DNA"/>
</dbReference>
<dbReference type="AlphaFoldDB" id="A0A2T7PLV0"/>
<dbReference type="PANTHER" id="PTHR45953">
    <property type="entry name" value="IDURONATE 2-SULFATASE"/>
    <property type="match status" value="1"/>
</dbReference>
<evidence type="ECO:0000256" key="5">
    <source>
        <dbReference type="ARBA" id="ARBA00022801"/>
    </source>
</evidence>
<dbReference type="InterPro" id="IPR017850">
    <property type="entry name" value="Alkaline_phosphatase_core_sf"/>
</dbReference>
<evidence type="ECO:0000256" key="2">
    <source>
        <dbReference type="ARBA" id="ARBA00008779"/>
    </source>
</evidence>
<keyword evidence="5" id="KW-0378">Hydrolase</keyword>
<gene>
    <name evidence="8" type="ORF">C0Q70_05670</name>
</gene>
<dbReference type="STRING" id="400727.A0A2T7PLV0"/>